<feature type="compositionally biased region" description="Acidic residues" evidence="5">
    <location>
        <begin position="134"/>
        <end position="145"/>
    </location>
</feature>
<feature type="compositionally biased region" description="Acidic residues" evidence="5">
    <location>
        <begin position="64"/>
        <end position="93"/>
    </location>
</feature>
<feature type="region of interest" description="Disordered" evidence="5">
    <location>
        <begin position="1"/>
        <end position="27"/>
    </location>
</feature>
<keyword evidence="3" id="KW-0597">Phosphoprotein</keyword>
<dbReference type="PANTHER" id="PTHR13237">
    <property type="entry name" value="SOMETHING ABOUT SILENCING PROTEIN 10-RELATED"/>
    <property type="match status" value="1"/>
</dbReference>
<name>A0A9P4SGP4_9PEZI</name>
<reference evidence="7" key="1">
    <citation type="journal article" date="2020" name="Stud. Mycol.">
        <title>101 Dothideomycetes genomes: a test case for predicting lifestyles and emergence of pathogens.</title>
        <authorList>
            <person name="Haridas S."/>
            <person name="Albert R."/>
            <person name="Binder M."/>
            <person name="Bloem J."/>
            <person name="Labutti K."/>
            <person name="Salamov A."/>
            <person name="Andreopoulos B."/>
            <person name="Baker S."/>
            <person name="Barry K."/>
            <person name="Bills G."/>
            <person name="Bluhm B."/>
            <person name="Cannon C."/>
            <person name="Castanera R."/>
            <person name="Culley D."/>
            <person name="Daum C."/>
            <person name="Ezra D."/>
            <person name="Gonzalez J."/>
            <person name="Henrissat B."/>
            <person name="Kuo A."/>
            <person name="Liang C."/>
            <person name="Lipzen A."/>
            <person name="Lutzoni F."/>
            <person name="Magnuson J."/>
            <person name="Mondo S."/>
            <person name="Nolan M."/>
            <person name="Ohm R."/>
            <person name="Pangilinan J."/>
            <person name="Park H.-J."/>
            <person name="Ramirez L."/>
            <person name="Alfaro M."/>
            <person name="Sun H."/>
            <person name="Tritt A."/>
            <person name="Yoshinaga Y."/>
            <person name="Zwiers L.-H."/>
            <person name="Turgeon B."/>
            <person name="Goodwin S."/>
            <person name="Spatafora J."/>
            <person name="Crous P."/>
            <person name="Grigoriev I."/>
        </authorList>
    </citation>
    <scope>NUCLEOTIDE SEQUENCE</scope>
    <source>
        <strain evidence="7">CBS 101060</strain>
    </source>
</reference>
<sequence length="662" mass="73969">MAKRKGSGQPYGQKRAKVNDGGSSNLRIDTYEDVADSEDEFIDGRDKILLGESAEAKRRRQWQEQDEFLEPSDEEVLSTFDATDDDEDSEEDDASRRAGVASKKSRAGEDEEEDQLDDEDEDNEAWGTSKQDYYDADVIETEQDALDEEKEALRLQQKQLKSMSAADFGFDEEDWLGDGEDKADQDGEEDVVTEVLPQLQITDDMGPEEKLTILKSRYPEFEFLAQEFVDLQPIYEELSLTASAAETMIRNRTSGKNAIKGLQVPSKPPMAVLKYQALSAYLASLTMYFALLTSTANEGTSTITARPATELRDHPVMEGLVQCKSLWMKVKDVRVSDAVVDNLDSNELSAIEEEVEDGDTEPLTEDILNGAGKEKPQKVKKSKAQRAAEQAQAEAEARRLERMRKTEEELSALSNLTSKAVCRKVKPVKPAAVAADDDNSDFGDEAPLDAETLAEKARRRKSLRFYTSQIAQKANKRNAAGRDIGGDADIPYRERLKDRQARLLVEAEKRGKSKHGPGEELGGDSDEEDRRQAREVRDDDGSDDDDYYDMVAARSQKRKSDKKEFAEAYAKAKLEGGKVVEVDQVGADGKRKITYAIEKNKGLTPRRKKDVRNPRVKKRKKFEEKKKKLGSIRPVYKGGEGKGGYGGELTGIKKGLIRGVRL</sequence>
<dbReference type="InterPro" id="IPR018972">
    <property type="entry name" value="Sas10_C_dom"/>
</dbReference>
<feature type="domain" description="Sas10 C-terminal" evidence="6">
    <location>
        <begin position="588"/>
        <end position="662"/>
    </location>
</feature>
<comment type="similarity">
    <text evidence="2">Belongs to the SAS10 family.</text>
</comment>
<accession>A0A9P4SGP4</accession>
<evidence type="ECO:0000256" key="4">
    <source>
        <dbReference type="ARBA" id="ARBA00023242"/>
    </source>
</evidence>
<dbReference type="Pfam" id="PF04000">
    <property type="entry name" value="Sas10_Utp3"/>
    <property type="match status" value="1"/>
</dbReference>
<keyword evidence="4" id="KW-0539">Nucleus</keyword>
<feature type="compositionally biased region" description="Basic and acidic residues" evidence="5">
    <location>
        <begin position="490"/>
        <end position="510"/>
    </location>
</feature>
<dbReference type="GO" id="GO:0000462">
    <property type="term" value="P:maturation of SSU-rRNA from tricistronic rRNA transcript (SSU-rRNA, 5.8S rRNA, LSU-rRNA)"/>
    <property type="evidence" value="ECO:0007669"/>
    <property type="project" value="TreeGrafter"/>
</dbReference>
<evidence type="ECO:0000256" key="1">
    <source>
        <dbReference type="ARBA" id="ARBA00004123"/>
    </source>
</evidence>
<dbReference type="EMBL" id="MU006090">
    <property type="protein sequence ID" value="KAF2842185.1"/>
    <property type="molecule type" value="Genomic_DNA"/>
</dbReference>
<dbReference type="GO" id="GO:0032040">
    <property type="term" value="C:small-subunit processome"/>
    <property type="evidence" value="ECO:0007669"/>
    <property type="project" value="TreeGrafter"/>
</dbReference>
<keyword evidence="8" id="KW-1185">Reference proteome</keyword>
<feature type="compositionally biased region" description="Acidic residues" evidence="5">
    <location>
        <begin position="109"/>
        <end position="124"/>
    </location>
</feature>
<protein>
    <recommendedName>
        <fullName evidence="6">Sas10 C-terminal domain-containing protein</fullName>
    </recommendedName>
</protein>
<dbReference type="Pfam" id="PF09368">
    <property type="entry name" value="Sas10"/>
    <property type="match status" value="1"/>
</dbReference>
<dbReference type="AlphaFoldDB" id="A0A9P4SGP4"/>
<evidence type="ECO:0000256" key="3">
    <source>
        <dbReference type="ARBA" id="ARBA00022553"/>
    </source>
</evidence>
<feature type="region of interest" description="Disordered" evidence="5">
    <location>
        <begin position="598"/>
        <end position="627"/>
    </location>
</feature>
<dbReference type="Proteomes" id="UP000799429">
    <property type="component" value="Unassembled WGS sequence"/>
</dbReference>
<feature type="region of interest" description="Disordered" evidence="5">
    <location>
        <begin position="471"/>
        <end position="565"/>
    </location>
</feature>
<feature type="region of interest" description="Disordered" evidence="5">
    <location>
        <begin position="356"/>
        <end position="390"/>
    </location>
</feature>
<feature type="compositionally biased region" description="Basic residues" evidence="5">
    <location>
        <begin position="604"/>
        <end position="620"/>
    </location>
</feature>
<gene>
    <name evidence="7" type="ORF">M501DRAFT_988442</name>
</gene>
<comment type="caution">
    <text evidence="7">The sequence shown here is derived from an EMBL/GenBank/DDBJ whole genome shotgun (WGS) entry which is preliminary data.</text>
</comment>
<evidence type="ECO:0000313" key="7">
    <source>
        <dbReference type="EMBL" id="KAF2842185.1"/>
    </source>
</evidence>
<feature type="region of interest" description="Disordered" evidence="5">
    <location>
        <begin position="44"/>
        <end position="145"/>
    </location>
</feature>
<organism evidence="7 8">
    <name type="scientific">Patellaria atrata CBS 101060</name>
    <dbReference type="NCBI Taxonomy" id="1346257"/>
    <lineage>
        <taxon>Eukaryota</taxon>
        <taxon>Fungi</taxon>
        <taxon>Dikarya</taxon>
        <taxon>Ascomycota</taxon>
        <taxon>Pezizomycotina</taxon>
        <taxon>Dothideomycetes</taxon>
        <taxon>Dothideomycetes incertae sedis</taxon>
        <taxon>Patellariales</taxon>
        <taxon>Patellariaceae</taxon>
        <taxon>Patellaria</taxon>
    </lineage>
</organism>
<comment type="subcellular location">
    <subcellularLocation>
        <location evidence="1">Nucleus</location>
    </subcellularLocation>
</comment>
<feature type="compositionally biased region" description="Basic and acidic residues" evidence="5">
    <location>
        <begin position="528"/>
        <end position="539"/>
    </location>
</feature>
<evidence type="ECO:0000256" key="5">
    <source>
        <dbReference type="SAM" id="MobiDB-lite"/>
    </source>
</evidence>
<dbReference type="OrthoDB" id="1924577at2759"/>
<evidence type="ECO:0000259" key="6">
    <source>
        <dbReference type="Pfam" id="PF09368"/>
    </source>
</evidence>
<evidence type="ECO:0000313" key="8">
    <source>
        <dbReference type="Proteomes" id="UP000799429"/>
    </source>
</evidence>
<dbReference type="InterPro" id="IPR007146">
    <property type="entry name" value="Sas10/Utp3/C1D"/>
</dbReference>
<dbReference type="PANTHER" id="PTHR13237:SF8">
    <property type="entry name" value="SOMETHING ABOUT SILENCING PROTEIN 10"/>
    <property type="match status" value="1"/>
</dbReference>
<evidence type="ECO:0000256" key="2">
    <source>
        <dbReference type="ARBA" id="ARBA00010979"/>
    </source>
</evidence>
<proteinExistence type="inferred from homology"/>